<accession>A0A0C5C4P9</accession>
<dbReference type="Proteomes" id="UP000032024">
    <property type="component" value="Chromosome"/>
</dbReference>
<keyword evidence="3" id="KW-1185">Reference proteome</keyword>
<evidence type="ECO:0000313" key="4">
    <source>
        <dbReference type="Proteomes" id="UP000070376"/>
    </source>
</evidence>
<evidence type="ECO:0000313" key="3">
    <source>
        <dbReference type="Proteomes" id="UP000032024"/>
    </source>
</evidence>
<dbReference type="PATRIC" id="fig|1398.18.peg.2487"/>
<dbReference type="STRING" id="1398.AB434_2802"/>
<proteinExistence type="predicted"/>
<reference evidence="1" key="1">
    <citation type="submission" date="2015-01" db="EMBL/GenBank/DDBJ databases">
        <title>Comparative genome analysis of Bacillus coagulans HM-08, Clostridium butyricum HM-68, Bacillus subtilis HM-66 and Bacillus licheniformis BL-09.</title>
        <authorList>
            <person name="Zhang H."/>
        </authorList>
    </citation>
    <scope>NUCLEOTIDE SEQUENCE [LARGE SCALE GENOMIC DNA]</scope>
    <source>
        <strain evidence="1">HM-08</strain>
    </source>
</reference>
<reference evidence="2" key="4">
    <citation type="submission" date="2016-01" db="EMBL/GenBank/DDBJ databases">
        <authorList>
            <person name="Oliw E.H."/>
        </authorList>
    </citation>
    <scope>NUCLEOTIDE SEQUENCE [LARGE SCALE GENOMIC DNA]</scope>
    <source>
        <strain evidence="2">GED7749B</strain>
    </source>
</reference>
<dbReference type="AlphaFoldDB" id="A0A0C5C4P9"/>
<reference evidence="4" key="3">
    <citation type="submission" date="2016-01" db="EMBL/GenBank/DDBJ databases">
        <authorList>
            <person name="Mitreva M."/>
            <person name="Pepin K.H."/>
            <person name="Mihindukulasuriya K.A."/>
            <person name="Fulton R."/>
            <person name="Fronick C."/>
            <person name="O'Laughlin M."/>
            <person name="Miner T."/>
            <person name="Herter B."/>
            <person name="Rosa B.A."/>
            <person name="Cordes M."/>
            <person name="Tomlinson C."/>
            <person name="Wollam A."/>
            <person name="Palsikar V.B."/>
            <person name="Mardis E.R."/>
            <person name="Wilson R.K."/>
        </authorList>
    </citation>
    <scope>NUCLEOTIDE SEQUENCE [LARGE SCALE GENOMIC DNA]</scope>
    <source>
        <strain evidence="4">GED7749B</strain>
    </source>
</reference>
<organism evidence="2 4">
    <name type="scientific">Heyndrickxia coagulans</name>
    <name type="common">Weizmannia coagulans</name>
    <dbReference type="NCBI Taxonomy" id="1398"/>
    <lineage>
        <taxon>Bacteria</taxon>
        <taxon>Bacillati</taxon>
        <taxon>Bacillota</taxon>
        <taxon>Bacilli</taxon>
        <taxon>Bacillales</taxon>
        <taxon>Bacillaceae</taxon>
        <taxon>Heyndrickxia</taxon>
    </lineage>
</organism>
<dbReference type="EMBL" id="LRPN01000211">
    <property type="protein sequence ID" value="KWZ76250.1"/>
    <property type="molecule type" value="Genomic_DNA"/>
</dbReference>
<reference evidence="3" key="2">
    <citation type="submission" date="2015-01" db="EMBL/GenBank/DDBJ databases">
        <title>Comparative genome analysis of Bacillus coagulans HM-08, Clostridium butyricum HM-68, Bacillus subtilis HM-66 and Bacillus paralicheniformis BL-09.</title>
        <authorList>
            <person name="Zhang H."/>
        </authorList>
    </citation>
    <scope>NUCLEOTIDE SEQUENCE [LARGE SCALE GENOMIC DNA]</scope>
    <source>
        <strain evidence="3">HM-08</strain>
    </source>
</reference>
<dbReference type="EMBL" id="CP010525">
    <property type="protein sequence ID" value="AJO23293.1"/>
    <property type="molecule type" value="Genomic_DNA"/>
</dbReference>
<gene>
    <name evidence="2" type="ORF">HMPREF3213_04003</name>
    <name evidence="1" type="ORF">SB48_HM08orf03965</name>
</gene>
<dbReference type="Proteomes" id="UP000070376">
    <property type="component" value="Unassembled WGS sequence"/>
</dbReference>
<sequence length="58" mass="6578">MTFLKGCGGRAGRLFLCRKLEYAQSRIGRNPATLCDLSKRNVIPALEFQTTREEKNFA</sequence>
<name>A0A0C5C4P9_HEYCO</name>
<evidence type="ECO:0000313" key="1">
    <source>
        <dbReference type="EMBL" id="AJO23293.1"/>
    </source>
</evidence>
<evidence type="ECO:0000313" key="2">
    <source>
        <dbReference type="EMBL" id="KWZ76250.1"/>
    </source>
</evidence>
<protein>
    <submittedName>
        <fullName evidence="2">Uncharacterized protein</fullName>
    </submittedName>
</protein>